<dbReference type="Gene3D" id="2.10.25.10">
    <property type="entry name" value="Laminin"/>
    <property type="match status" value="1"/>
</dbReference>
<name>A0AAW0YCH1_CHEQU</name>
<dbReference type="SUPFAM" id="SSF49899">
    <property type="entry name" value="Concanavalin A-like lectins/glucanases"/>
    <property type="match status" value="1"/>
</dbReference>
<feature type="non-terminal residue" evidence="4">
    <location>
        <position position="129"/>
    </location>
</feature>
<dbReference type="Proteomes" id="UP001445076">
    <property type="component" value="Unassembled WGS sequence"/>
</dbReference>
<gene>
    <name evidence="4" type="ORF">OTU49_014924</name>
</gene>
<sequence>KPSSAASLASMALPLQVIDTNSTSLVTPRLMRAHDCHANKYYEDYTCTPASCLNGGRCLKTDVGNRCVCPGGSLGPRCKVVTRTFFGSGWAWLPPLSPCLPATISLRLLTTRPHALILYSGPLATTSNH</sequence>
<dbReference type="EMBL" id="JARKIK010000001">
    <property type="protein sequence ID" value="KAK8754217.1"/>
    <property type="molecule type" value="Genomic_DNA"/>
</dbReference>
<evidence type="ECO:0000256" key="1">
    <source>
        <dbReference type="ARBA" id="ARBA00023157"/>
    </source>
</evidence>
<keyword evidence="2" id="KW-0245">EGF-like domain</keyword>
<dbReference type="PROSITE" id="PS50026">
    <property type="entry name" value="EGF_3"/>
    <property type="match status" value="1"/>
</dbReference>
<protein>
    <recommendedName>
        <fullName evidence="3">EGF-like domain-containing protein</fullName>
    </recommendedName>
</protein>
<evidence type="ECO:0000313" key="5">
    <source>
        <dbReference type="Proteomes" id="UP001445076"/>
    </source>
</evidence>
<dbReference type="InterPro" id="IPR013320">
    <property type="entry name" value="ConA-like_dom_sf"/>
</dbReference>
<reference evidence="4 5" key="1">
    <citation type="journal article" date="2024" name="BMC Genomics">
        <title>Genome assembly of redclaw crayfish (Cherax quadricarinatus) provides insights into its immune adaptation and hypoxia tolerance.</title>
        <authorList>
            <person name="Liu Z."/>
            <person name="Zheng J."/>
            <person name="Li H."/>
            <person name="Fang K."/>
            <person name="Wang S."/>
            <person name="He J."/>
            <person name="Zhou D."/>
            <person name="Weng S."/>
            <person name="Chi M."/>
            <person name="Gu Z."/>
            <person name="He J."/>
            <person name="Li F."/>
            <person name="Wang M."/>
        </authorList>
    </citation>
    <scope>NUCLEOTIDE SEQUENCE [LARGE SCALE GENOMIC DNA]</scope>
    <source>
        <strain evidence="4">ZL_2023a</strain>
    </source>
</reference>
<feature type="non-terminal residue" evidence="4">
    <location>
        <position position="1"/>
    </location>
</feature>
<dbReference type="PROSITE" id="PS00022">
    <property type="entry name" value="EGF_1"/>
    <property type="match status" value="1"/>
</dbReference>
<feature type="disulfide bond" evidence="2">
    <location>
        <begin position="69"/>
        <end position="78"/>
    </location>
</feature>
<accession>A0AAW0YCH1</accession>
<organism evidence="4 5">
    <name type="scientific">Cherax quadricarinatus</name>
    <name type="common">Australian red claw crayfish</name>
    <dbReference type="NCBI Taxonomy" id="27406"/>
    <lineage>
        <taxon>Eukaryota</taxon>
        <taxon>Metazoa</taxon>
        <taxon>Ecdysozoa</taxon>
        <taxon>Arthropoda</taxon>
        <taxon>Crustacea</taxon>
        <taxon>Multicrustacea</taxon>
        <taxon>Malacostraca</taxon>
        <taxon>Eumalacostraca</taxon>
        <taxon>Eucarida</taxon>
        <taxon>Decapoda</taxon>
        <taxon>Pleocyemata</taxon>
        <taxon>Astacidea</taxon>
        <taxon>Parastacoidea</taxon>
        <taxon>Parastacidae</taxon>
        <taxon>Cherax</taxon>
    </lineage>
</organism>
<dbReference type="InterPro" id="IPR000742">
    <property type="entry name" value="EGF"/>
</dbReference>
<comment type="caution">
    <text evidence="2">Lacks conserved residue(s) required for the propagation of feature annotation.</text>
</comment>
<evidence type="ECO:0000256" key="2">
    <source>
        <dbReference type="PROSITE-ProRule" id="PRU00076"/>
    </source>
</evidence>
<keyword evidence="1 2" id="KW-1015">Disulfide bond</keyword>
<keyword evidence="5" id="KW-1185">Reference proteome</keyword>
<dbReference type="AlphaFoldDB" id="A0AAW0YCH1"/>
<comment type="caution">
    <text evidence="4">The sequence shown here is derived from an EMBL/GenBank/DDBJ whole genome shotgun (WGS) entry which is preliminary data.</text>
</comment>
<evidence type="ECO:0000313" key="4">
    <source>
        <dbReference type="EMBL" id="KAK8754217.1"/>
    </source>
</evidence>
<proteinExistence type="predicted"/>
<feature type="domain" description="EGF-like" evidence="3">
    <location>
        <begin position="43"/>
        <end position="79"/>
    </location>
</feature>
<evidence type="ECO:0000259" key="3">
    <source>
        <dbReference type="PROSITE" id="PS50026"/>
    </source>
</evidence>